<keyword evidence="15" id="KW-0121">Carboxypeptidase</keyword>
<evidence type="ECO:0000256" key="13">
    <source>
        <dbReference type="SAM" id="SignalP"/>
    </source>
</evidence>
<proteinExistence type="inferred from homology"/>
<dbReference type="GO" id="GO:0008360">
    <property type="term" value="P:regulation of cell shape"/>
    <property type="evidence" value="ECO:0007669"/>
    <property type="project" value="UniProtKB-KW"/>
</dbReference>
<dbReference type="PANTHER" id="PTHR21581:SF6">
    <property type="entry name" value="TRAFFICKING PROTEIN PARTICLE COMPLEX SUBUNIT 12"/>
    <property type="match status" value="1"/>
</dbReference>
<dbReference type="PRINTS" id="PR00725">
    <property type="entry name" value="DADACBPTASE1"/>
</dbReference>
<dbReference type="InterPro" id="IPR018044">
    <property type="entry name" value="Peptidase_S11"/>
</dbReference>
<feature type="active site" evidence="8">
    <location>
        <position position="217"/>
    </location>
</feature>
<keyword evidence="6" id="KW-0573">Peptidoglycan synthesis</keyword>
<dbReference type="GO" id="GO:0009252">
    <property type="term" value="P:peptidoglycan biosynthetic process"/>
    <property type="evidence" value="ECO:0007669"/>
    <property type="project" value="UniProtKB-KW"/>
</dbReference>
<evidence type="ECO:0000256" key="9">
    <source>
        <dbReference type="PIRSR" id="PIRSR618044-2"/>
    </source>
</evidence>
<comment type="caution">
    <text evidence="15">The sequence shown here is derived from an EMBL/GenBank/DDBJ whole genome shotgun (WGS) entry which is preliminary data.</text>
</comment>
<accession>A0A9D1GL95</accession>
<sequence>MRKIRRLFCAAAAVTLLCTNTAGAAEVIVEPSPLTGGQQQTSVSSQGPGGETSASVSTEGPGAVNAGSSQIALGPGASLSGDDQTQAGSQTQPGNQAQTNGPGGQAQQTGDQSLEGTVFAGSASVAAPTVSAEGAVLLNCNTGQILFEKNSSTQFFPASITKVMTALLTVENCSLDEIVTFSETATTNLESGAVTINLTAGDQLTVEQSLYALLLKSANEVANGLAEHISGSVSAFADLMNQRAAQLGCTGTHFANPNGLNDSTHVTTPHDMALIARAAYANPTIAAISSTLSYQLPATIKSSGMTISMGHKMLYPTDSRYYEGIVAGKTGYTSKAGNTLVTCAERNGLRLVAVVMKASGTHYTDTKAMLDYGFALAENGEISTSAGAVLSQSGTGWQQDGTGWYYLLPDGSRAAGRWIEDGGKTYWINGAGYMATGWQQPDGSTWYYFHSDGAMAVSEWVDENGLWYYLGSDGKMLTNAVTPDGYYVGANGSMTAGA</sequence>
<evidence type="ECO:0000256" key="10">
    <source>
        <dbReference type="PROSITE-ProRule" id="PRU00591"/>
    </source>
</evidence>
<evidence type="ECO:0000256" key="7">
    <source>
        <dbReference type="ARBA" id="ARBA00023316"/>
    </source>
</evidence>
<dbReference type="Pfam" id="PF19127">
    <property type="entry name" value="Choline_bind_3"/>
    <property type="match status" value="1"/>
</dbReference>
<keyword evidence="2 13" id="KW-0732">Signal</keyword>
<feature type="chain" id="PRO_5038439625" evidence="13">
    <location>
        <begin position="25"/>
        <end position="498"/>
    </location>
</feature>
<evidence type="ECO:0000256" key="12">
    <source>
        <dbReference type="SAM" id="MobiDB-lite"/>
    </source>
</evidence>
<evidence type="ECO:0000259" key="14">
    <source>
        <dbReference type="Pfam" id="PF00768"/>
    </source>
</evidence>
<dbReference type="GO" id="GO:0009002">
    <property type="term" value="F:serine-type D-Ala-D-Ala carboxypeptidase activity"/>
    <property type="evidence" value="ECO:0007669"/>
    <property type="project" value="InterPro"/>
</dbReference>
<dbReference type="EMBL" id="DVKS01000207">
    <property type="protein sequence ID" value="HIT42908.1"/>
    <property type="molecule type" value="Genomic_DNA"/>
</dbReference>
<protein>
    <submittedName>
        <fullName evidence="15">D-alanyl-D-alanine carboxypeptidase</fullName>
    </submittedName>
</protein>
<feature type="binding site" evidence="9">
    <location>
        <position position="329"/>
    </location>
    <ligand>
        <name>substrate</name>
    </ligand>
</feature>
<dbReference type="Pfam" id="PF19085">
    <property type="entry name" value="Choline_bind_2"/>
    <property type="match status" value="1"/>
</dbReference>
<dbReference type="PROSITE" id="PS51170">
    <property type="entry name" value="CW"/>
    <property type="match status" value="2"/>
</dbReference>
<dbReference type="GO" id="GO:0006508">
    <property type="term" value="P:proteolysis"/>
    <property type="evidence" value="ECO:0007669"/>
    <property type="project" value="InterPro"/>
</dbReference>
<dbReference type="SUPFAM" id="SSF69360">
    <property type="entry name" value="Cell wall binding repeat"/>
    <property type="match status" value="1"/>
</dbReference>
<evidence type="ECO:0000256" key="1">
    <source>
        <dbReference type="ARBA" id="ARBA00007164"/>
    </source>
</evidence>
<dbReference type="Pfam" id="PF01473">
    <property type="entry name" value="Choline_bind_1"/>
    <property type="match status" value="1"/>
</dbReference>
<comment type="similarity">
    <text evidence="1 11">Belongs to the peptidase S11 family.</text>
</comment>
<dbReference type="PANTHER" id="PTHR21581">
    <property type="entry name" value="D-ALANYL-D-ALANINE CARBOXYPEPTIDASE"/>
    <property type="match status" value="1"/>
</dbReference>
<evidence type="ECO:0000256" key="6">
    <source>
        <dbReference type="ARBA" id="ARBA00022984"/>
    </source>
</evidence>
<name>A0A9D1GL95_9FIRM</name>
<keyword evidence="5" id="KW-0133">Cell shape</keyword>
<reference evidence="15" key="2">
    <citation type="journal article" date="2021" name="PeerJ">
        <title>Extensive microbial diversity within the chicken gut microbiome revealed by metagenomics and culture.</title>
        <authorList>
            <person name="Gilroy R."/>
            <person name="Ravi A."/>
            <person name="Getino M."/>
            <person name="Pursley I."/>
            <person name="Horton D.L."/>
            <person name="Alikhan N.F."/>
            <person name="Baker D."/>
            <person name="Gharbi K."/>
            <person name="Hall N."/>
            <person name="Watson M."/>
            <person name="Adriaenssens E.M."/>
            <person name="Foster-Nyarko E."/>
            <person name="Jarju S."/>
            <person name="Secka A."/>
            <person name="Antonio M."/>
            <person name="Oren A."/>
            <person name="Chaudhuri R.R."/>
            <person name="La Ragione R."/>
            <person name="Hildebrand F."/>
            <person name="Pallen M.J."/>
        </authorList>
    </citation>
    <scope>NUCLEOTIDE SEQUENCE</scope>
    <source>
        <strain evidence="15">CHK123-3438</strain>
    </source>
</reference>
<feature type="compositionally biased region" description="Polar residues" evidence="12">
    <location>
        <begin position="81"/>
        <end position="111"/>
    </location>
</feature>
<evidence type="ECO:0000256" key="3">
    <source>
        <dbReference type="ARBA" id="ARBA00022737"/>
    </source>
</evidence>
<evidence type="ECO:0000256" key="8">
    <source>
        <dbReference type="PIRSR" id="PIRSR618044-1"/>
    </source>
</evidence>
<organism evidence="15 16">
    <name type="scientific">Candidatus Caccovicinus merdipullorum</name>
    <dbReference type="NCBI Taxonomy" id="2840724"/>
    <lineage>
        <taxon>Bacteria</taxon>
        <taxon>Bacillati</taxon>
        <taxon>Bacillota</taxon>
        <taxon>Clostridia</taxon>
        <taxon>Eubacteriales</taxon>
        <taxon>Candidatus Caccovicinus</taxon>
    </lineage>
</organism>
<feature type="repeat" description="Cell wall-binding" evidence="10">
    <location>
        <begin position="457"/>
        <end position="476"/>
    </location>
</feature>
<evidence type="ECO:0000256" key="2">
    <source>
        <dbReference type="ARBA" id="ARBA00022729"/>
    </source>
</evidence>
<feature type="active site" description="Acyl-ester intermediate" evidence="8">
    <location>
        <position position="159"/>
    </location>
</feature>
<feature type="compositionally biased region" description="Low complexity" evidence="12">
    <location>
        <begin position="36"/>
        <end position="46"/>
    </location>
</feature>
<dbReference type="Proteomes" id="UP000886860">
    <property type="component" value="Unassembled WGS sequence"/>
</dbReference>
<keyword evidence="3" id="KW-0677">Repeat</keyword>
<dbReference type="InterPro" id="IPR018337">
    <property type="entry name" value="Cell_wall/Cho-bd_repeat"/>
</dbReference>
<dbReference type="SUPFAM" id="SSF56601">
    <property type="entry name" value="beta-lactamase/transpeptidase-like"/>
    <property type="match status" value="1"/>
</dbReference>
<keyword evidence="4" id="KW-0378">Hydrolase</keyword>
<feature type="region of interest" description="Disordered" evidence="12">
    <location>
        <begin position="33"/>
        <end position="111"/>
    </location>
</feature>
<dbReference type="AlphaFoldDB" id="A0A9D1GL95"/>
<dbReference type="InterPro" id="IPR012338">
    <property type="entry name" value="Beta-lactam/transpept-like"/>
</dbReference>
<evidence type="ECO:0000313" key="15">
    <source>
        <dbReference type="EMBL" id="HIT42908.1"/>
    </source>
</evidence>
<feature type="repeat" description="Cell wall-binding" evidence="10">
    <location>
        <begin position="435"/>
        <end position="455"/>
    </location>
</feature>
<evidence type="ECO:0000313" key="16">
    <source>
        <dbReference type="Proteomes" id="UP000886860"/>
    </source>
</evidence>
<evidence type="ECO:0000256" key="5">
    <source>
        <dbReference type="ARBA" id="ARBA00022960"/>
    </source>
</evidence>
<evidence type="ECO:0000256" key="4">
    <source>
        <dbReference type="ARBA" id="ARBA00022801"/>
    </source>
</evidence>
<dbReference type="Pfam" id="PF00768">
    <property type="entry name" value="Peptidase_S11"/>
    <property type="match status" value="1"/>
</dbReference>
<feature type="signal peptide" evidence="13">
    <location>
        <begin position="1"/>
        <end position="24"/>
    </location>
</feature>
<feature type="active site" description="Proton acceptor" evidence="8">
    <location>
        <position position="162"/>
    </location>
</feature>
<dbReference type="Gene3D" id="3.40.710.10">
    <property type="entry name" value="DD-peptidase/beta-lactamase superfamily"/>
    <property type="match status" value="1"/>
</dbReference>
<keyword evidence="15" id="KW-0645">Protease</keyword>
<dbReference type="Gene3D" id="2.20.120.10">
    <property type="entry name" value="Multimodular pneumococcal cell wall endolysin, domain 3"/>
    <property type="match status" value="2"/>
</dbReference>
<gene>
    <name evidence="15" type="ORF">IAB60_12580</name>
</gene>
<dbReference type="InterPro" id="IPR001967">
    <property type="entry name" value="Peptidase_S11_N"/>
</dbReference>
<dbReference type="GO" id="GO:0071555">
    <property type="term" value="P:cell wall organization"/>
    <property type="evidence" value="ECO:0007669"/>
    <property type="project" value="UniProtKB-KW"/>
</dbReference>
<reference evidence="15" key="1">
    <citation type="submission" date="2020-10" db="EMBL/GenBank/DDBJ databases">
        <authorList>
            <person name="Gilroy R."/>
        </authorList>
    </citation>
    <scope>NUCLEOTIDE SEQUENCE</scope>
    <source>
        <strain evidence="15">CHK123-3438</strain>
    </source>
</reference>
<evidence type="ECO:0000256" key="11">
    <source>
        <dbReference type="RuleBase" id="RU004016"/>
    </source>
</evidence>
<keyword evidence="7" id="KW-0961">Cell wall biogenesis/degradation</keyword>
<feature type="domain" description="Peptidase S11 D-alanyl-D-alanine carboxypeptidase A N-terminal" evidence="14">
    <location>
        <begin position="124"/>
        <end position="359"/>
    </location>
</feature>